<dbReference type="EMBL" id="QFLI01000001">
    <property type="protein sequence ID" value="PXY03104.1"/>
    <property type="molecule type" value="Genomic_DNA"/>
</dbReference>
<evidence type="ECO:0008006" key="3">
    <source>
        <dbReference type="Google" id="ProtNLM"/>
    </source>
</evidence>
<dbReference type="Pfam" id="PF14281">
    <property type="entry name" value="PDDEXK_4"/>
    <property type="match status" value="1"/>
</dbReference>
<dbReference type="Proteomes" id="UP000248079">
    <property type="component" value="Unassembled WGS sequence"/>
</dbReference>
<protein>
    <recommendedName>
        <fullName evidence="3">PD-(D/E)XK nuclease family protein</fullName>
    </recommendedName>
</protein>
<name>A0A2V4AG69_9BACT</name>
<keyword evidence="2" id="KW-1185">Reference proteome</keyword>
<dbReference type="OrthoDB" id="6346224at2"/>
<accession>A0A2V4AG69</accession>
<sequence length="401" mass="47276">MNEIKIKELKDVDIIKLASDFSKWQQKKKDELPYRINLIDEIGANENAHNRIFVKIISFEENGHFPFLRLFLNFLGDEFGKIKIVKPIFTVEKFRIDGLIRDVDGKYAIIIENKIHDAVDQENQIERYQSILKGRGYKESEIYTLYLTLKGGSPSENSFALNKRNSNYREINFKDDIIPLLEKHILPTCRVKDELLVSSIKQYIDHLNGILNQREIDFKMNKELTDSLLEELEINKATEKYEKLTKVDNALKEIENVASCLKEHYESVIKEELSDWKKKIKSDFINKDFVSNIDDTKNKKYFYLGIKLEYKEVEFSCSIGMDDYYSEPYYGITVRGCSKEEKNETIEEFIKDIAELKGFGESHRWYAYRRTKLENVITEYLEFCRKVIEKTVPLECTTSEQ</sequence>
<reference evidence="1 2" key="1">
    <citation type="submission" date="2018-05" db="EMBL/GenBank/DDBJ databases">
        <title>Marinifilum breve JC075T sp. nov., a marine bacterium isolated from Yongle Blue Hole in the South China Sea.</title>
        <authorList>
            <person name="Fu T."/>
        </authorList>
    </citation>
    <scope>NUCLEOTIDE SEQUENCE [LARGE SCALE GENOMIC DNA]</scope>
    <source>
        <strain evidence="1 2">JC075</strain>
    </source>
</reference>
<organism evidence="1 2">
    <name type="scientific">Marinifilum breve</name>
    <dbReference type="NCBI Taxonomy" id="2184082"/>
    <lineage>
        <taxon>Bacteria</taxon>
        <taxon>Pseudomonadati</taxon>
        <taxon>Bacteroidota</taxon>
        <taxon>Bacteroidia</taxon>
        <taxon>Marinilabiliales</taxon>
        <taxon>Marinifilaceae</taxon>
    </lineage>
</organism>
<gene>
    <name evidence="1" type="ORF">DF185_03165</name>
</gene>
<dbReference type="AlphaFoldDB" id="A0A2V4AG69"/>
<evidence type="ECO:0000313" key="1">
    <source>
        <dbReference type="EMBL" id="PXY03104.1"/>
    </source>
</evidence>
<evidence type="ECO:0000313" key="2">
    <source>
        <dbReference type="Proteomes" id="UP000248079"/>
    </source>
</evidence>
<dbReference type="InterPro" id="IPR029470">
    <property type="entry name" value="PDDEXK_4"/>
</dbReference>
<dbReference type="RefSeq" id="WP_110359260.1">
    <property type="nucleotide sequence ID" value="NZ_QFLI01000001.1"/>
</dbReference>
<comment type="caution">
    <text evidence="1">The sequence shown here is derived from an EMBL/GenBank/DDBJ whole genome shotgun (WGS) entry which is preliminary data.</text>
</comment>
<proteinExistence type="predicted"/>